<dbReference type="OrthoDB" id="4777797at2759"/>
<organism evidence="2 3">
    <name type="scientific">Ophiobolus disseminans</name>
    <dbReference type="NCBI Taxonomy" id="1469910"/>
    <lineage>
        <taxon>Eukaryota</taxon>
        <taxon>Fungi</taxon>
        <taxon>Dikarya</taxon>
        <taxon>Ascomycota</taxon>
        <taxon>Pezizomycotina</taxon>
        <taxon>Dothideomycetes</taxon>
        <taxon>Pleosporomycetidae</taxon>
        <taxon>Pleosporales</taxon>
        <taxon>Pleosporineae</taxon>
        <taxon>Phaeosphaeriaceae</taxon>
        <taxon>Ophiobolus</taxon>
    </lineage>
</organism>
<keyword evidence="1" id="KW-0175">Coiled coil</keyword>
<evidence type="ECO:0000256" key="1">
    <source>
        <dbReference type="SAM" id="Coils"/>
    </source>
</evidence>
<dbReference type="Proteomes" id="UP000799424">
    <property type="component" value="Unassembled WGS sequence"/>
</dbReference>
<name>A0A6A6ZJQ5_9PLEO</name>
<evidence type="ECO:0008006" key="4">
    <source>
        <dbReference type="Google" id="ProtNLM"/>
    </source>
</evidence>
<evidence type="ECO:0000313" key="2">
    <source>
        <dbReference type="EMBL" id="KAF2821270.1"/>
    </source>
</evidence>
<keyword evidence="3" id="KW-1185">Reference proteome</keyword>
<evidence type="ECO:0000313" key="3">
    <source>
        <dbReference type="Proteomes" id="UP000799424"/>
    </source>
</evidence>
<protein>
    <recommendedName>
        <fullName evidence="4">Retrotransposon gag domain-containing protein</fullName>
    </recommendedName>
</protein>
<sequence length="270" mass="30267">MATGNFRSSSAGPATTVGLLESPSDWIKWSRQMEDWLGYNGYGLLLLGAAEDTGPKTRDNESTKDKVVRLELWEDKQSRGVWAIRSCCGQNARDEMQKETTITAAWRKLEARFRPAGSAIFQQLNFKYRNITLDQCNNSISKYAEQLKAARNNIEALDKSARISKPHFVDQFLTGLGEEYTAFLLTFHQTHNLLPTKVAGKPDIPPVTFDEAVMAAERHEQGLKVATRSEGVALLSRMTSPSLRGPCSFCNNARHHDSKCFGKHPYLRKA</sequence>
<dbReference type="AlphaFoldDB" id="A0A6A6ZJQ5"/>
<gene>
    <name evidence="2" type="ORF">CC86DRAFT_427510</name>
</gene>
<feature type="coiled-coil region" evidence="1">
    <location>
        <begin position="133"/>
        <end position="160"/>
    </location>
</feature>
<accession>A0A6A6ZJQ5</accession>
<reference evidence="2" key="1">
    <citation type="journal article" date="2020" name="Stud. Mycol.">
        <title>101 Dothideomycetes genomes: a test case for predicting lifestyles and emergence of pathogens.</title>
        <authorList>
            <person name="Haridas S."/>
            <person name="Albert R."/>
            <person name="Binder M."/>
            <person name="Bloem J."/>
            <person name="Labutti K."/>
            <person name="Salamov A."/>
            <person name="Andreopoulos B."/>
            <person name="Baker S."/>
            <person name="Barry K."/>
            <person name="Bills G."/>
            <person name="Bluhm B."/>
            <person name="Cannon C."/>
            <person name="Castanera R."/>
            <person name="Culley D."/>
            <person name="Daum C."/>
            <person name="Ezra D."/>
            <person name="Gonzalez J."/>
            <person name="Henrissat B."/>
            <person name="Kuo A."/>
            <person name="Liang C."/>
            <person name="Lipzen A."/>
            <person name="Lutzoni F."/>
            <person name="Magnuson J."/>
            <person name="Mondo S."/>
            <person name="Nolan M."/>
            <person name="Ohm R."/>
            <person name="Pangilinan J."/>
            <person name="Park H.-J."/>
            <person name="Ramirez L."/>
            <person name="Alfaro M."/>
            <person name="Sun H."/>
            <person name="Tritt A."/>
            <person name="Yoshinaga Y."/>
            <person name="Zwiers L.-H."/>
            <person name="Turgeon B."/>
            <person name="Goodwin S."/>
            <person name="Spatafora J."/>
            <person name="Crous P."/>
            <person name="Grigoriev I."/>
        </authorList>
    </citation>
    <scope>NUCLEOTIDE SEQUENCE</scope>
    <source>
        <strain evidence="2">CBS 113818</strain>
    </source>
</reference>
<dbReference type="EMBL" id="MU006238">
    <property type="protein sequence ID" value="KAF2821270.1"/>
    <property type="molecule type" value="Genomic_DNA"/>
</dbReference>
<proteinExistence type="predicted"/>